<evidence type="ECO:0000313" key="2">
    <source>
        <dbReference type="Proteomes" id="UP000257109"/>
    </source>
</evidence>
<dbReference type="Proteomes" id="UP000257109">
    <property type="component" value="Unassembled WGS sequence"/>
</dbReference>
<dbReference type="Gene3D" id="2.40.70.10">
    <property type="entry name" value="Acid Proteases"/>
    <property type="match status" value="1"/>
</dbReference>
<evidence type="ECO:0000313" key="1">
    <source>
        <dbReference type="EMBL" id="RDX92710.1"/>
    </source>
</evidence>
<protein>
    <submittedName>
        <fullName evidence="1">Uncharacterized protein</fullName>
    </submittedName>
</protein>
<keyword evidence="2" id="KW-1185">Reference proteome</keyword>
<name>A0A371GQB5_MUCPR</name>
<proteinExistence type="predicted"/>
<accession>A0A371GQB5</accession>
<dbReference type="PANTHER" id="PTHR33240">
    <property type="entry name" value="OS08G0508500 PROTEIN"/>
    <property type="match status" value="1"/>
</dbReference>
<organism evidence="1 2">
    <name type="scientific">Mucuna pruriens</name>
    <name type="common">Velvet bean</name>
    <name type="synonym">Dolichos pruriens</name>
    <dbReference type="NCBI Taxonomy" id="157652"/>
    <lineage>
        <taxon>Eukaryota</taxon>
        <taxon>Viridiplantae</taxon>
        <taxon>Streptophyta</taxon>
        <taxon>Embryophyta</taxon>
        <taxon>Tracheophyta</taxon>
        <taxon>Spermatophyta</taxon>
        <taxon>Magnoliopsida</taxon>
        <taxon>eudicotyledons</taxon>
        <taxon>Gunneridae</taxon>
        <taxon>Pentapetalae</taxon>
        <taxon>rosids</taxon>
        <taxon>fabids</taxon>
        <taxon>Fabales</taxon>
        <taxon>Fabaceae</taxon>
        <taxon>Papilionoideae</taxon>
        <taxon>50 kb inversion clade</taxon>
        <taxon>NPAAA clade</taxon>
        <taxon>indigoferoid/millettioid clade</taxon>
        <taxon>Phaseoleae</taxon>
        <taxon>Mucuna</taxon>
    </lineage>
</organism>
<dbReference type="STRING" id="157652.A0A371GQB5"/>
<dbReference type="PANTHER" id="PTHR33240:SF15">
    <property type="entry name" value="GAG-PRO-LIKE PROTEIN"/>
    <property type="match status" value="1"/>
</dbReference>
<dbReference type="EMBL" id="QJKJ01004802">
    <property type="protein sequence ID" value="RDX92710.1"/>
    <property type="molecule type" value="Genomic_DNA"/>
</dbReference>
<reference evidence="1" key="1">
    <citation type="submission" date="2018-05" db="EMBL/GenBank/DDBJ databases">
        <title>Draft genome of Mucuna pruriens seed.</title>
        <authorList>
            <person name="Nnadi N.E."/>
            <person name="Vos R."/>
            <person name="Hasami M.H."/>
            <person name="Devisetty U.K."/>
            <person name="Aguiy J.C."/>
        </authorList>
    </citation>
    <scope>NUCLEOTIDE SEQUENCE [LARGE SCALE GENOMIC DNA]</scope>
    <source>
        <strain evidence="1">JCA_2017</strain>
    </source>
</reference>
<dbReference type="CDD" id="cd00303">
    <property type="entry name" value="retropepsin_like"/>
    <property type="match status" value="1"/>
</dbReference>
<dbReference type="InterPro" id="IPR021109">
    <property type="entry name" value="Peptidase_aspartic_dom_sf"/>
</dbReference>
<feature type="non-terminal residue" evidence="1">
    <location>
        <position position="1"/>
    </location>
</feature>
<comment type="caution">
    <text evidence="1">The sequence shown here is derived from an EMBL/GenBank/DDBJ whole genome shotgun (WGS) entry which is preliminary data.</text>
</comment>
<dbReference type="SUPFAM" id="SSF50630">
    <property type="entry name" value="Acid proteases"/>
    <property type="match status" value="1"/>
</dbReference>
<dbReference type="OrthoDB" id="1736143at2759"/>
<gene>
    <name evidence="1" type="ORF">CR513_25117</name>
</gene>
<sequence length="170" mass="19298">MDHVVAKVLIDNGSSLNVMLKSTLDRLPYDGTYMKPSSMVVRTFDGSHREVVGEIEMPMQIDRYTFEITFQVMDIEPTYNCLLGRPWIHMARKLKYVVDNMLVVISSKEDILLKIPTPARYIEVAKEALKTTFQSLEVISTVHVESLPKIPQPLNAIMMVANITPSKELS</sequence>
<dbReference type="AlphaFoldDB" id="A0A371GQB5"/>